<evidence type="ECO:0000313" key="2">
    <source>
        <dbReference type="EMBL" id="VDC76096.1"/>
    </source>
</evidence>
<proteinExistence type="predicted"/>
<evidence type="ECO:0000256" key="1">
    <source>
        <dbReference type="SAM" id="MobiDB-lite"/>
    </source>
</evidence>
<accession>A0A3P5Z777</accession>
<organism evidence="2">
    <name type="scientific">Brassica campestris</name>
    <name type="common">Field mustard</name>
    <dbReference type="NCBI Taxonomy" id="3711"/>
    <lineage>
        <taxon>Eukaryota</taxon>
        <taxon>Viridiplantae</taxon>
        <taxon>Streptophyta</taxon>
        <taxon>Embryophyta</taxon>
        <taxon>Tracheophyta</taxon>
        <taxon>Spermatophyta</taxon>
        <taxon>Magnoliopsida</taxon>
        <taxon>eudicotyledons</taxon>
        <taxon>Gunneridae</taxon>
        <taxon>Pentapetalae</taxon>
        <taxon>rosids</taxon>
        <taxon>malvids</taxon>
        <taxon>Brassicales</taxon>
        <taxon>Brassicaceae</taxon>
        <taxon>Brassiceae</taxon>
        <taxon>Brassica</taxon>
    </lineage>
</organism>
<protein>
    <submittedName>
        <fullName evidence="2">Uncharacterized protein</fullName>
    </submittedName>
</protein>
<dbReference type="EMBL" id="LR031571">
    <property type="protein sequence ID" value="VDC76096.1"/>
    <property type="molecule type" value="Genomic_DNA"/>
</dbReference>
<gene>
    <name evidence="2" type="ORF">BRAA01T02598Z</name>
</gene>
<sequence length="38" mass="4133">MSEHVCFVYSSESVNGTNAGRKRMLEDKGPDVPADDCS</sequence>
<feature type="region of interest" description="Disordered" evidence="1">
    <location>
        <begin position="15"/>
        <end position="38"/>
    </location>
</feature>
<reference evidence="2" key="1">
    <citation type="submission" date="2018-11" db="EMBL/GenBank/DDBJ databases">
        <authorList>
            <consortium name="Genoscope - CEA"/>
            <person name="William W."/>
        </authorList>
    </citation>
    <scope>NUCLEOTIDE SEQUENCE</scope>
</reference>
<dbReference type="AlphaFoldDB" id="A0A3P5Z777"/>
<name>A0A3P5Z777_BRACM</name>